<accession>A0A1I6Y5E8</accession>
<dbReference type="EMBL" id="FPBH01000001">
    <property type="protein sequence ID" value="SFT45481.1"/>
    <property type="molecule type" value="Genomic_DNA"/>
</dbReference>
<name>A0A1I6Y5E8_9BURK</name>
<dbReference type="RefSeq" id="WP_093632587.1">
    <property type="nucleotide sequence ID" value="NZ_FPBH01000001.1"/>
</dbReference>
<reference evidence="1 2" key="1">
    <citation type="submission" date="2016-10" db="EMBL/GenBank/DDBJ databases">
        <authorList>
            <person name="de Groot N.N."/>
        </authorList>
    </citation>
    <scope>NUCLEOTIDE SEQUENCE [LARGE SCALE GENOMIC DNA]</scope>
    <source>
        <strain evidence="1 2">LMG 27731</strain>
    </source>
</reference>
<gene>
    <name evidence="1" type="ORF">SAMN05192563_1001317</name>
</gene>
<dbReference type="Proteomes" id="UP000198844">
    <property type="component" value="Unassembled WGS sequence"/>
</dbReference>
<evidence type="ECO:0000313" key="2">
    <source>
        <dbReference type="Proteomes" id="UP000198844"/>
    </source>
</evidence>
<protein>
    <submittedName>
        <fullName evidence="1">Uncharacterized protein</fullName>
    </submittedName>
</protein>
<organism evidence="1 2">
    <name type="scientific">Paraburkholderia aspalathi</name>
    <dbReference type="NCBI Taxonomy" id="1324617"/>
    <lineage>
        <taxon>Bacteria</taxon>
        <taxon>Pseudomonadati</taxon>
        <taxon>Pseudomonadota</taxon>
        <taxon>Betaproteobacteria</taxon>
        <taxon>Burkholderiales</taxon>
        <taxon>Burkholderiaceae</taxon>
        <taxon>Paraburkholderia</taxon>
    </lineage>
</organism>
<dbReference type="AlphaFoldDB" id="A0A1I6Y5E8"/>
<proteinExistence type="predicted"/>
<evidence type="ECO:0000313" key="1">
    <source>
        <dbReference type="EMBL" id="SFT45481.1"/>
    </source>
</evidence>
<sequence length="256" mass="29693">MAALATPAIDRWQNDEAHRELAKKRSMQVIQTPSDTELSLSPVGVSREFGFLRDFWNLFYECIQSCQALDLIRDLASNSVDVIEPKRHTATVTFWMESYLNEVYIFQCRLLDLIKFIQRRYKSDADFTDFVVTVGDSLAEFVQEQLAPLIKDRGTHVHKRRHRRADPELAKLTLLDKMIDVLGHTELNATREQSRKDTASWLSTQVRHYSDLAWHLFDEVCRGFADGILLDIDRIIVPLHLKDNPRALLEILRPDT</sequence>
<dbReference type="OrthoDB" id="9777715at2"/>